<comment type="caution">
    <text evidence="5">The sequence shown here is derived from an EMBL/GenBank/DDBJ whole genome shotgun (WGS) entry which is preliminary data.</text>
</comment>
<evidence type="ECO:0000256" key="3">
    <source>
        <dbReference type="ARBA" id="ARBA00023163"/>
    </source>
</evidence>
<keyword evidence="3" id="KW-0804">Transcription</keyword>
<dbReference type="AlphaFoldDB" id="A0A8E2IB77"/>
<proteinExistence type="predicted"/>
<keyword evidence="6" id="KW-1185">Reference proteome</keyword>
<dbReference type="InterPro" id="IPR036388">
    <property type="entry name" value="WH-like_DNA-bd_sf"/>
</dbReference>
<dbReference type="SUPFAM" id="SSF46785">
    <property type="entry name" value="Winged helix' DNA-binding domain"/>
    <property type="match status" value="1"/>
</dbReference>
<evidence type="ECO:0000313" key="5">
    <source>
        <dbReference type="EMBL" id="OOP68233.1"/>
    </source>
</evidence>
<dbReference type="SMART" id="SM00866">
    <property type="entry name" value="UTRA"/>
    <property type="match status" value="1"/>
</dbReference>
<dbReference type="Gene3D" id="1.10.10.10">
    <property type="entry name" value="Winged helix-like DNA-binding domain superfamily/Winged helix DNA-binding domain"/>
    <property type="match status" value="1"/>
</dbReference>
<evidence type="ECO:0000259" key="4">
    <source>
        <dbReference type="PROSITE" id="PS50949"/>
    </source>
</evidence>
<dbReference type="RefSeq" id="WP_058004594.1">
    <property type="nucleotide sequence ID" value="NZ_CP065424.1"/>
</dbReference>
<gene>
    <name evidence="5" type="ORF">BWZ43_11430</name>
</gene>
<dbReference type="CDD" id="cd07377">
    <property type="entry name" value="WHTH_GntR"/>
    <property type="match status" value="1"/>
</dbReference>
<evidence type="ECO:0000256" key="1">
    <source>
        <dbReference type="ARBA" id="ARBA00023015"/>
    </source>
</evidence>
<evidence type="ECO:0000256" key="2">
    <source>
        <dbReference type="ARBA" id="ARBA00023125"/>
    </source>
</evidence>
<dbReference type="PROSITE" id="PS50949">
    <property type="entry name" value="HTH_GNTR"/>
    <property type="match status" value="1"/>
</dbReference>
<dbReference type="Gene3D" id="3.40.1410.10">
    <property type="entry name" value="Chorismate lyase-like"/>
    <property type="match status" value="1"/>
</dbReference>
<dbReference type="PRINTS" id="PR00035">
    <property type="entry name" value="HTHGNTR"/>
</dbReference>
<feature type="domain" description="HTH gntR-type" evidence="4">
    <location>
        <begin position="9"/>
        <end position="77"/>
    </location>
</feature>
<dbReference type="InterPro" id="IPR000524">
    <property type="entry name" value="Tscrpt_reg_HTH_GntR"/>
</dbReference>
<dbReference type="GO" id="GO:0003677">
    <property type="term" value="F:DNA binding"/>
    <property type="evidence" value="ECO:0007669"/>
    <property type="project" value="UniProtKB-KW"/>
</dbReference>
<dbReference type="EMBL" id="MTLA01000125">
    <property type="protein sequence ID" value="OOP68233.1"/>
    <property type="molecule type" value="Genomic_DNA"/>
</dbReference>
<dbReference type="InterPro" id="IPR011663">
    <property type="entry name" value="UTRA"/>
</dbReference>
<dbReference type="FunFam" id="1.10.10.10:FF:000079">
    <property type="entry name" value="GntR family transcriptional regulator"/>
    <property type="match status" value="1"/>
</dbReference>
<reference evidence="5 6" key="1">
    <citation type="submission" date="2017-01" db="EMBL/GenBank/DDBJ databases">
        <title>Draft genome sequence of Bacillus oleronius.</title>
        <authorList>
            <person name="Allam M."/>
        </authorList>
    </citation>
    <scope>NUCLEOTIDE SEQUENCE [LARGE SCALE GENOMIC DNA]</scope>
    <source>
        <strain evidence="5 6">DSM 9356</strain>
    </source>
</reference>
<dbReference type="PANTHER" id="PTHR44846">
    <property type="entry name" value="MANNOSYL-D-GLYCERATE TRANSPORT/METABOLISM SYSTEM REPRESSOR MNGR-RELATED"/>
    <property type="match status" value="1"/>
</dbReference>
<sequence>MKVNKNLPTPLYHQVKDYLEEKIISGEWEPGFQLPTEKELSSQFQVSSITVKRAIHDLVNKGVLYRQRAKGTFVSKREDKDIYQLVSLRNEADESKHHPHKSLSFKEEEAGVKIGKMLEINAKEKVYKIHRLKIEEETPVGIEYTYIPSSLFPGLTETMIEDDLFYNVFTNKYGLKLEKAKIFFSTIIADEYEAALLNIPKGEQLFVLERFTHTEDQQIIEYSRFIIRQEKSRYYIEVKL</sequence>
<dbReference type="GO" id="GO:0045892">
    <property type="term" value="P:negative regulation of DNA-templated transcription"/>
    <property type="evidence" value="ECO:0007669"/>
    <property type="project" value="TreeGrafter"/>
</dbReference>
<dbReference type="Pfam" id="PF07702">
    <property type="entry name" value="UTRA"/>
    <property type="match status" value="1"/>
</dbReference>
<keyword evidence="2" id="KW-0238">DNA-binding</keyword>
<dbReference type="InterPro" id="IPR028978">
    <property type="entry name" value="Chorismate_lyase_/UTRA_dom_sf"/>
</dbReference>
<dbReference type="PANTHER" id="PTHR44846:SF1">
    <property type="entry name" value="MANNOSYL-D-GLYCERATE TRANSPORT_METABOLISM SYSTEM REPRESSOR MNGR-RELATED"/>
    <property type="match status" value="1"/>
</dbReference>
<dbReference type="SMART" id="SM00345">
    <property type="entry name" value="HTH_GNTR"/>
    <property type="match status" value="1"/>
</dbReference>
<dbReference type="Proteomes" id="UP000189761">
    <property type="component" value="Unassembled WGS sequence"/>
</dbReference>
<dbReference type="SUPFAM" id="SSF64288">
    <property type="entry name" value="Chorismate lyase-like"/>
    <property type="match status" value="1"/>
</dbReference>
<evidence type="ECO:0000313" key="6">
    <source>
        <dbReference type="Proteomes" id="UP000189761"/>
    </source>
</evidence>
<dbReference type="InterPro" id="IPR050679">
    <property type="entry name" value="Bact_HTH_transcr_reg"/>
</dbReference>
<name>A0A8E2IB77_9BACI</name>
<dbReference type="InterPro" id="IPR036390">
    <property type="entry name" value="WH_DNA-bd_sf"/>
</dbReference>
<keyword evidence="1" id="KW-0805">Transcription regulation</keyword>
<protein>
    <submittedName>
        <fullName evidence="5">Transcriptional regulator</fullName>
    </submittedName>
</protein>
<dbReference type="GO" id="GO:0003700">
    <property type="term" value="F:DNA-binding transcription factor activity"/>
    <property type="evidence" value="ECO:0007669"/>
    <property type="project" value="InterPro"/>
</dbReference>
<organism evidence="5 6">
    <name type="scientific">Heyndrickxia oleronia</name>
    <dbReference type="NCBI Taxonomy" id="38875"/>
    <lineage>
        <taxon>Bacteria</taxon>
        <taxon>Bacillati</taxon>
        <taxon>Bacillota</taxon>
        <taxon>Bacilli</taxon>
        <taxon>Bacillales</taxon>
        <taxon>Bacillaceae</taxon>
        <taxon>Heyndrickxia</taxon>
    </lineage>
</organism>
<dbReference type="Pfam" id="PF00392">
    <property type="entry name" value="GntR"/>
    <property type="match status" value="1"/>
</dbReference>
<accession>A0A8E2IB77</accession>